<dbReference type="InterPro" id="IPR038488">
    <property type="entry name" value="Integrase_DNA-bd_sf"/>
</dbReference>
<keyword evidence="3 5" id="KW-0238">DNA-binding</keyword>
<dbReference type="InterPro" id="IPR013762">
    <property type="entry name" value="Integrase-like_cat_sf"/>
</dbReference>
<gene>
    <name evidence="8" type="ordered locus">Hhal_0322</name>
</gene>
<feature type="domain" description="Core-binding (CB)" evidence="7">
    <location>
        <begin position="96"/>
        <end position="177"/>
    </location>
</feature>
<evidence type="ECO:0000259" key="6">
    <source>
        <dbReference type="PROSITE" id="PS51898"/>
    </source>
</evidence>
<dbReference type="CDD" id="cd00796">
    <property type="entry name" value="INT_Rci_Hp1_C"/>
    <property type="match status" value="1"/>
</dbReference>
<dbReference type="EMBL" id="CP000544">
    <property type="protein sequence ID" value="ABM61116.1"/>
    <property type="molecule type" value="Genomic_DNA"/>
</dbReference>
<dbReference type="AlphaFoldDB" id="A1WTV4"/>
<keyword evidence="4" id="KW-0233">DNA recombination</keyword>
<dbReference type="InterPro" id="IPR002104">
    <property type="entry name" value="Integrase_catalytic"/>
</dbReference>
<dbReference type="OrthoDB" id="5567253at2"/>
<sequence>MENLTEQSIKKEFAKKRKKVLSDRKAPGLIVEVRPTGSATYFYRYRNHAGLTRSCKLARFREISLKDARSLAREKASIVASGHDPQEEKNTRRASPTLKEYAEECYLPHAKSYKRSWKTDEIMLNHHALPTLGTKKMSDINRNQVEAIMNDMKSRGYAPSTVDRVLTLISYMFKVAMDNEIPGVVSNPTEKIKRPVIDNKIENYLTREEVNRMLEAARRRNHPHIYSIIRMAVLTGARKAEILSARFEDFDLDNKIWNIPKGKNGSRKVILAEKAVQMVKELPKQEGTDLLFPQPGTDKPYQCIQKPFKAVLRDSGIDESVRFHDLRHSYASLLVQGGVNIYEVKELLGHSQITTTMRYAHLSAQGLRNHSNRLAETII</sequence>
<dbReference type="Pfam" id="PF13356">
    <property type="entry name" value="Arm-DNA-bind_3"/>
    <property type="match status" value="1"/>
</dbReference>
<organism evidence="8 9">
    <name type="scientific">Halorhodospira halophila (strain DSM 244 / SL1)</name>
    <name type="common">Ectothiorhodospira halophila (strain DSM 244 / SL1)</name>
    <dbReference type="NCBI Taxonomy" id="349124"/>
    <lineage>
        <taxon>Bacteria</taxon>
        <taxon>Pseudomonadati</taxon>
        <taxon>Pseudomonadota</taxon>
        <taxon>Gammaproteobacteria</taxon>
        <taxon>Chromatiales</taxon>
        <taxon>Ectothiorhodospiraceae</taxon>
        <taxon>Halorhodospira</taxon>
    </lineage>
</organism>
<dbReference type="InterPro" id="IPR050808">
    <property type="entry name" value="Phage_Integrase"/>
</dbReference>
<dbReference type="KEGG" id="hha:Hhal_0322"/>
<dbReference type="GO" id="GO:0003677">
    <property type="term" value="F:DNA binding"/>
    <property type="evidence" value="ECO:0007669"/>
    <property type="project" value="UniProtKB-UniRule"/>
</dbReference>
<dbReference type="HOGENOM" id="CLU_027562_17_7_6"/>
<keyword evidence="2" id="KW-0229">DNA integration</keyword>
<protein>
    <submittedName>
        <fullName evidence="8">Phage integrase family protein</fullName>
    </submittedName>
</protein>
<dbReference type="SUPFAM" id="SSF56349">
    <property type="entry name" value="DNA breaking-rejoining enzymes"/>
    <property type="match status" value="1"/>
</dbReference>
<dbReference type="Proteomes" id="UP000000647">
    <property type="component" value="Chromosome"/>
</dbReference>
<dbReference type="PROSITE" id="PS51900">
    <property type="entry name" value="CB"/>
    <property type="match status" value="1"/>
</dbReference>
<dbReference type="PANTHER" id="PTHR30629:SF2">
    <property type="entry name" value="PROPHAGE INTEGRASE INTS-RELATED"/>
    <property type="match status" value="1"/>
</dbReference>
<dbReference type="Gene3D" id="1.10.443.10">
    <property type="entry name" value="Intergrase catalytic core"/>
    <property type="match status" value="1"/>
</dbReference>
<dbReference type="InterPro" id="IPR044068">
    <property type="entry name" value="CB"/>
</dbReference>
<evidence type="ECO:0000256" key="2">
    <source>
        <dbReference type="ARBA" id="ARBA00022908"/>
    </source>
</evidence>
<evidence type="ECO:0000256" key="5">
    <source>
        <dbReference type="PROSITE-ProRule" id="PRU01248"/>
    </source>
</evidence>
<dbReference type="eggNOG" id="COG4974">
    <property type="taxonomic scope" value="Bacteria"/>
</dbReference>
<evidence type="ECO:0000256" key="1">
    <source>
        <dbReference type="ARBA" id="ARBA00008857"/>
    </source>
</evidence>
<reference evidence="8 9" key="2">
    <citation type="journal article" date="2013" name="Stand. Genomic Sci.">
        <title>Complete genome sequence of Halorhodospira halophila SL1.</title>
        <authorList>
            <person name="Challacombe J.F."/>
            <person name="Majid S."/>
            <person name="Deole R."/>
            <person name="Brettin T.S."/>
            <person name="Bruce D."/>
            <person name="Delano S.F."/>
            <person name="Detter J.C."/>
            <person name="Gleasner C.D."/>
            <person name="Han C.S."/>
            <person name="Misra M."/>
            <person name="Reitenga K.G."/>
            <person name="Mikhailova N."/>
            <person name="Woyke T."/>
            <person name="Pitluck S."/>
            <person name="Nolan M."/>
            <person name="Land M.L."/>
            <person name="Saunders E."/>
            <person name="Tapia R."/>
            <person name="Lapidus A."/>
            <person name="Ivanova N."/>
            <person name="Hoff W.D."/>
        </authorList>
    </citation>
    <scope>NUCLEOTIDE SEQUENCE [LARGE SCALE GENOMIC DNA]</scope>
    <source>
        <strain evidence="9">DSM 244 / SL1</strain>
    </source>
</reference>
<reference evidence="9" key="1">
    <citation type="submission" date="2006-12" db="EMBL/GenBank/DDBJ databases">
        <title>Complete sequence of Halorhodospira halophila SL1.</title>
        <authorList>
            <consortium name="US DOE Joint Genome Institute"/>
            <person name="Copeland A."/>
            <person name="Lucas S."/>
            <person name="Lapidus A."/>
            <person name="Barry K."/>
            <person name="Detter J.C."/>
            <person name="Glavina del Rio T."/>
            <person name="Hammon N."/>
            <person name="Israni S."/>
            <person name="Dalin E."/>
            <person name="Tice H."/>
            <person name="Pitluck S."/>
            <person name="Saunders E."/>
            <person name="Brettin T."/>
            <person name="Bruce D."/>
            <person name="Han C."/>
            <person name="Tapia R."/>
            <person name="Schmutz J."/>
            <person name="Larimer F."/>
            <person name="Land M."/>
            <person name="Hauser L."/>
            <person name="Kyrpides N."/>
            <person name="Mikhailova N."/>
            <person name="Hoff W."/>
            <person name="Richardson P."/>
        </authorList>
    </citation>
    <scope>NUCLEOTIDE SEQUENCE [LARGE SCALE GENOMIC DNA]</scope>
    <source>
        <strain evidence="9">DSM 244 / SL1</strain>
    </source>
</reference>
<evidence type="ECO:0000313" key="8">
    <source>
        <dbReference type="EMBL" id="ABM61116.1"/>
    </source>
</evidence>
<evidence type="ECO:0000313" key="9">
    <source>
        <dbReference type="Proteomes" id="UP000000647"/>
    </source>
</evidence>
<dbReference type="Pfam" id="PF00589">
    <property type="entry name" value="Phage_integrase"/>
    <property type="match status" value="1"/>
</dbReference>
<dbReference type="InterPro" id="IPR025166">
    <property type="entry name" value="Integrase_DNA_bind_dom"/>
</dbReference>
<keyword evidence="9" id="KW-1185">Reference proteome</keyword>
<dbReference type="STRING" id="349124.Hhal_0322"/>
<dbReference type="PROSITE" id="PS51898">
    <property type="entry name" value="TYR_RECOMBINASE"/>
    <property type="match status" value="1"/>
</dbReference>
<proteinExistence type="inferred from homology"/>
<dbReference type="InterPro" id="IPR011010">
    <property type="entry name" value="DNA_brk_join_enz"/>
</dbReference>
<dbReference type="InterPro" id="IPR010998">
    <property type="entry name" value="Integrase_recombinase_N"/>
</dbReference>
<evidence type="ECO:0000256" key="4">
    <source>
        <dbReference type="ARBA" id="ARBA00023172"/>
    </source>
</evidence>
<dbReference type="Gene3D" id="1.10.150.130">
    <property type="match status" value="1"/>
</dbReference>
<comment type="similarity">
    <text evidence="1">Belongs to the 'phage' integrase family.</text>
</comment>
<dbReference type="RefSeq" id="WP_011813139.1">
    <property type="nucleotide sequence ID" value="NC_008789.1"/>
</dbReference>
<accession>A1WTV4</accession>
<evidence type="ECO:0000256" key="3">
    <source>
        <dbReference type="ARBA" id="ARBA00023125"/>
    </source>
</evidence>
<dbReference type="GO" id="GO:0015074">
    <property type="term" value="P:DNA integration"/>
    <property type="evidence" value="ECO:0007669"/>
    <property type="project" value="UniProtKB-KW"/>
</dbReference>
<dbReference type="PANTHER" id="PTHR30629">
    <property type="entry name" value="PROPHAGE INTEGRASE"/>
    <property type="match status" value="1"/>
</dbReference>
<feature type="domain" description="Tyr recombinase" evidence="6">
    <location>
        <begin position="200"/>
        <end position="372"/>
    </location>
</feature>
<name>A1WTV4_HALHL</name>
<dbReference type="Gene3D" id="3.30.160.390">
    <property type="entry name" value="Integrase, DNA-binding domain"/>
    <property type="match status" value="1"/>
</dbReference>
<dbReference type="GO" id="GO:0006310">
    <property type="term" value="P:DNA recombination"/>
    <property type="evidence" value="ECO:0007669"/>
    <property type="project" value="UniProtKB-KW"/>
</dbReference>
<evidence type="ECO:0000259" key="7">
    <source>
        <dbReference type="PROSITE" id="PS51900"/>
    </source>
</evidence>